<dbReference type="EC" id="5.1.3.14" evidence="3"/>
<dbReference type="SUPFAM" id="SSF53756">
    <property type="entry name" value="UDP-Glycosyltransferase/glycogen phosphorylase"/>
    <property type="match status" value="1"/>
</dbReference>
<dbReference type="Gene3D" id="3.40.50.2000">
    <property type="entry name" value="Glycogen Phosphorylase B"/>
    <property type="match status" value="2"/>
</dbReference>
<dbReference type="PANTHER" id="PTHR43174">
    <property type="entry name" value="UDP-N-ACETYLGLUCOSAMINE 2-EPIMERASE"/>
    <property type="match status" value="1"/>
</dbReference>
<dbReference type="Pfam" id="PF02350">
    <property type="entry name" value="Epimerase_2"/>
    <property type="match status" value="1"/>
</dbReference>
<dbReference type="NCBIfam" id="TIGR00236">
    <property type="entry name" value="wecB"/>
    <property type="match status" value="1"/>
</dbReference>
<dbReference type="InterPro" id="IPR029767">
    <property type="entry name" value="WecB-like"/>
</dbReference>
<evidence type="ECO:0000256" key="1">
    <source>
        <dbReference type="RuleBase" id="RU003513"/>
    </source>
</evidence>
<proteinExistence type="inferred from homology"/>
<evidence type="ECO:0000313" key="4">
    <source>
        <dbReference type="Proteomes" id="UP000823521"/>
    </source>
</evidence>
<keyword evidence="1 3" id="KW-0413">Isomerase</keyword>
<evidence type="ECO:0000259" key="2">
    <source>
        <dbReference type="Pfam" id="PF02350"/>
    </source>
</evidence>
<dbReference type="PANTHER" id="PTHR43174:SF1">
    <property type="entry name" value="UDP-N-ACETYLGLUCOSAMINE 2-EPIMERASE"/>
    <property type="match status" value="1"/>
</dbReference>
<sequence>MTQEEDQLKIAVVVGIRPHFPKLAALHPALAEHHQVEIIHTGQHFDHALSGGLLDEFGLPRPTHQFAIGGGGHAEQTARGLLALDPVLAAAPPDLVLVIGDGNSTLIGALAAAKRGIPVAHVEAGLRSHEPDLPEEVNRRIIDAVTSLHLCPTEHAVRTLGGEGVQGSAFFVGDLLLDTLDQRREAVAERLAAWRSAVPELKEAALVTFHRSGTLRDPATLADVVDGVRRMSCPVLCVLHPGTEKALTMTGLIGALHAADHVRLLPAQPHTDLLALTAGVDRVFTDSNGVQREALFLGTSCFILRPSTEYPETLEFGAGELVGTDPERIAAAAHTVLPPVDPGRLRAAFGDGRAAARIADAVTTWAATRRSAR</sequence>
<gene>
    <name evidence="3" type="ORF">GSF22_29220</name>
</gene>
<comment type="caution">
    <text evidence="3">The sequence shown here is derived from an EMBL/GenBank/DDBJ whole genome shotgun (WGS) entry which is preliminary data.</text>
</comment>
<dbReference type="EMBL" id="WVUH01000395">
    <property type="protein sequence ID" value="MBO4210043.1"/>
    <property type="molecule type" value="Genomic_DNA"/>
</dbReference>
<organism evidence="3 4">
    <name type="scientific">Micromonospora echinofusca</name>
    <dbReference type="NCBI Taxonomy" id="47858"/>
    <lineage>
        <taxon>Bacteria</taxon>
        <taxon>Bacillati</taxon>
        <taxon>Actinomycetota</taxon>
        <taxon>Actinomycetes</taxon>
        <taxon>Micromonosporales</taxon>
        <taxon>Micromonosporaceae</taxon>
        <taxon>Micromonospora</taxon>
    </lineage>
</organism>
<evidence type="ECO:0000313" key="3">
    <source>
        <dbReference type="EMBL" id="MBO4210043.1"/>
    </source>
</evidence>
<dbReference type="InterPro" id="IPR003331">
    <property type="entry name" value="UDP_GlcNAc_Epimerase_2_dom"/>
</dbReference>
<name>A0ABS3W019_MICEH</name>
<keyword evidence="4" id="KW-1185">Reference proteome</keyword>
<reference evidence="3 4" key="1">
    <citation type="submission" date="2019-12" db="EMBL/GenBank/DDBJ databases">
        <title>Whole genome sequencing of endophytic Actinobacterium Micromonospora sp. MPMI6T.</title>
        <authorList>
            <person name="Evv R."/>
            <person name="Podile A.R."/>
        </authorList>
    </citation>
    <scope>NUCLEOTIDE SEQUENCE [LARGE SCALE GENOMIC DNA]</scope>
    <source>
        <strain evidence="3 4">MPMI6</strain>
    </source>
</reference>
<dbReference type="Proteomes" id="UP000823521">
    <property type="component" value="Unassembled WGS sequence"/>
</dbReference>
<feature type="domain" description="UDP-N-acetylglucosamine 2-epimerase" evidence="2">
    <location>
        <begin position="33"/>
        <end position="362"/>
    </location>
</feature>
<dbReference type="RefSeq" id="WP_208817155.1">
    <property type="nucleotide sequence ID" value="NZ_WVUH01000395.1"/>
</dbReference>
<dbReference type="CDD" id="cd03786">
    <property type="entry name" value="GTB_UDP-GlcNAc_2-Epimerase"/>
    <property type="match status" value="1"/>
</dbReference>
<accession>A0ABS3W019</accession>
<dbReference type="GO" id="GO:0008761">
    <property type="term" value="F:UDP-N-acetylglucosamine 2-epimerase activity"/>
    <property type="evidence" value="ECO:0007669"/>
    <property type="project" value="UniProtKB-EC"/>
</dbReference>
<comment type="similarity">
    <text evidence="1">Belongs to the UDP-N-acetylglucosamine 2-epimerase family.</text>
</comment>
<protein>
    <submittedName>
        <fullName evidence="3">UDP-N-acetylglucosamine 2-epimerase (Non-hydrolyzing)</fullName>
        <ecNumber evidence="3">5.1.3.14</ecNumber>
    </submittedName>
</protein>